<organism evidence="3 4">
    <name type="scientific">Tolypocladium paradoxum</name>
    <dbReference type="NCBI Taxonomy" id="94208"/>
    <lineage>
        <taxon>Eukaryota</taxon>
        <taxon>Fungi</taxon>
        <taxon>Dikarya</taxon>
        <taxon>Ascomycota</taxon>
        <taxon>Pezizomycotina</taxon>
        <taxon>Sordariomycetes</taxon>
        <taxon>Hypocreomycetidae</taxon>
        <taxon>Hypocreales</taxon>
        <taxon>Ophiocordycipitaceae</taxon>
        <taxon>Tolypocladium</taxon>
    </lineage>
</organism>
<reference evidence="3 4" key="1">
    <citation type="submission" date="2018-01" db="EMBL/GenBank/DDBJ databases">
        <title>Harnessing the power of phylogenomics to disentangle the directionality and signatures of interkingdom host jumping in the parasitic fungal genus Tolypocladium.</title>
        <authorList>
            <person name="Quandt C.A."/>
            <person name="Patterson W."/>
            <person name="Spatafora J.W."/>
        </authorList>
    </citation>
    <scope>NUCLEOTIDE SEQUENCE [LARGE SCALE GENOMIC DNA]</scope>
    <source>
        <strain evidence="3 4">NRBC 100945</strain>
    </source>
</reference>
<proteinExistence type="predicted"/>
<dbReference type="EMBL" id="PKSG01000085">
    <property type="protein sequence ID" value="POR38939.1"/>
    <property type="molecule type" value="Genomic_DNA"/>
</dbReference>
<gene>
    <name evidence="3" type="ORF">TPAR_00856</name>
</gene>
<feature type="domain" description="DUF7730" evidence="2">
    <location>
        <begin position="7"/>
        <end position="179"/>
    </location>
</feature>
<dbReference type="Proteomes" id="UP000237481">
    <property type="component" value="Unassembled WGS sequence"/>
</dbReference>
<feature type="region of interest" description="Disordered" evidence="1">
    <location>
        <begin position="260"/>
        <end position="281"/>
    </location>
</feature>
<dbReference type="PANTHER" id="PTHR42085">
    <property type="entry name" value="F-BOX DOMAIN-CONTAINING PROTEIN"/>
    <property type="match status" value="1"/>
</dbReference>
<evidence type="ECO:0000313" key="4">
    <source>
        <dbReference type="Proteomes" id="UP000237481"/>
    </source>
</evidence>
<dbReference type="AlphaFoldDB" id="A0A2S4L947"/>
<sequence>MAEDPALLRIPPEIRIMIYEYLLDTGGSKRLAIRNKQGLIGPKSGGGRRTRRSVYHVIERALGKRSRETTYALEGDVQIHTAILAVNRKIREEASHVLYARHAFHFGDDIEAVAPFMADRTLATIGLVQDITIHKRGPMVAIESDSQSWASTCRLLRTLPRLKTLRLAIEGGRPPGQWDGPQELSVSDLRLLYSTRHECLQWVRELAEVRIIGELEISANMRYLPEPKTSATLIFAAFSASIETSLVEFLESDIGIPARVAPSPRQGSPIDSGEGTFWRNE</sequence>
<dbReference type="InterPro" id="IPR056632">
    <property type="entry name" value="DUF7730"/>
</dbReference>
<keyword evidence="4" id="KW-1185">Reference proteome</keyword>
<evidence type="ECO:0000256" key="1">
    <source>
        <dbReference type="SAM" id="MobiDB-lite"/>
    </source>
</evidence>
<dbReference type="InterPro" id="IPR038883">
    <property type="entry name" value="AN11006-like"/>
</dbReference>
<protein>
    <submittedName>
        <fullName evidence="3">Vacuolar protein sorting-associated protein 35</fullName>
    </submittedName>
</protein>
<evidence type="ECO:0000313" key="3">
    <source>
        <dbReference type="EMBL" id="POR38939.1"/>
    </source>
</evidence>
<evidence type="ECO:0000259" key="2">
    <source>
        <dbReference type="Pfam" id="PF24864"/>
    </source>
</evidence>
<dbReference type="OrthoDB" id="5420711at2759"/>
<name>A0A2S4L947_9HYPO</name>
<dbReference type="Pfam" id="PF24864">
    <property type="entry name" value="DUF7730"/>
    <property type="match status" value="1"/>
</dbReference>
<accession>A0A2S4L947</accession>
<dbReference type="PANTHER" id="PTHR42085:SF8">
    <property type="entry name" value="F-BOX DOMAIN-CONTAINING PROTEIN"/>
    <property type="match status" value="1"/>
</dbReference>
<comment type="caution">
    <text evidence="3">The sequence shown here is derived from an EMBL/GenBank/DDBJ whole genome shotgun (WGS) entry which is preliminary data.</text>
</comment>